<dbReference type="Proteomes" id="UP001259832">
    <property type="component" value="Unassembled WGS sequence"/>
</dbReference>
<accession>A0AAD9G149</accession>
<feature type="region of interest" description="Disordered" evidence="2">
    <location>
        <begin position="813"/>
        <end position="857"/>
    </location>
</feature>
<feature type="compositionally biased region" description="Basic residues" evidence="2">
    <location>
        <begin position="422"/>
        <end position="433"/>
    </location>
</feature>
<feature type="compositionally biased region" description="Basic and acidic residues" evidence="2">
    <location>
        <begin position="813"/>
        <end position="824"/>
    </location>
</feature>
<sequence>MTDEEQNLMEAMAMAEFLREYEPPMEAQQEATDESENCTADRQRKIKNAQAAKRRVRYLKKLKVERRTLQKQEVELALQLKKLRDVHAKERTARNKKMLTLGAWKTTALRQKERRQEAEETQRRLQHAVTNQAGLIRRLTASLSQHRMLNSLDAFEEKNAKRKASALLRTFVDEMDVLYAQTDAVVAGVHFERSPPLTYELTRRWSKDKTFLESADATVIPYSFERTCRAVSLMILAPSYNDELEDPENTAIRTYHLNFARELGNSATLVVYNAVKRYVEPNRAVFVWRTLAEGQGEFDGLQTVETAWFVVRPLCATKSSSPNDEPDMILESYTRLEPVGFGRPQHNDTRANKFIKILAKADEADVNDMKQMSQMDAASLSALAQFLHEFRTFEFDTLDDGRSETSKSSTTSTTSETDATRSSRRAADKRRRTAQANIRQNRYLAKVRCERETLRHQATELTAVLQELKKAQARSAAEAAGDFSLAAWKSTAVRQRELRLRAEAKQRHLKALVEEQTWVIRCMDELLQQHLVCSLPPTLEMPPPSGSPLFKAFAQEMDTLYAMTNDVVARADFKLSARPLQFELTRDWSPDMTFLESGNATTIPFGFEETSRALTRVLLEDANGTYSRNDEPKNTTALRRCMDFTRELGSSATLMLHSVVRKYVEADRVVFVWRALTEGQGDFRGLHTDETAWYVLRSATSAGEGSSLVLETYTRLIPAGFSLTSDGDARGNAFIKVLEKADEEDVDDMMQMFEQMLVNETHAALTSVRTEHGDHFARAMADGEAMDDMAFEAAMAGFLHEFNLTTGKATFTERDISPDRHDPQKAALSKLKATERRDRYRKKLRDERETLRRQEREMSDELARLQETQARNKELEKQRNTIALSAWRATAARQKEKRLAVEHEQQQLKAAIHCQAEAIRRMSAMLTLSCPMKTLAASEEQVDAQGALLFKTFIGELGSLYDKTDHFVKASMEQVPPEDFARKRSGEDPTLLEGANTTEIPVAFELTWRCLSSILLSDPQGTHYTGEIDDPENTAATTYRLNYEAGDTAQLVVYNAVRRYVEKNRVVFVWRVLFEGQGEFDGLYADEHAWLVIRSSGPTNTTLESFSQLKPMRIDGHAISNDSRYLRFKKAKMEETKQQMDATLAAVTQFLSEYEPSAAHQPPVDDLLLASHVLVSEAEASLAQSSSDSDRTAEAKAERRRKITNAQAAKRRVKYLKRVKDKRETLKRQAKEMTEELERMKNAQQKAKEEAEKADALAVSVWRATCVRQKERRQESEEQQRRLKAAVLTRAKLIHQMHSLLQHRVASSQLESVLALEGQEGAGWKKKGPALFKTFVHELDAIHAQTDEVIESSDVKFSSSLMYKRTWKWNQGMTFLESADATVIPFGFEQAKHAVSFAMLSDPRENPHSEGIEDPENTTASTYRLNYSWESGESVSFVVYCAIRRYVEADRVVFVWRARSEGQGEFDGLAMDETVWVVVRPSDTNPNDNESTVFEIYTRLVPTGFGGPQVPPRFVKMFVRSDEEDITYMMRLMEKLLVHQDGRAVSV</sequence>
<evidence type="ECO:0000256" key="2">
    <source>
        <dbReference type="SAM" id="MobiDB-lite"/>
    </source>
</evidence>
<feature type="region of interest" description="Disordered" evidence="2">
    <location>
        <begin position="1180"/>
        <end position="1207"/>
    </location>
</feature>
<comment type="caution">
    <text evidence="3">The sequence shown here is derived from an EMBL/GenBank/DDBJ whole genome shotgun (WGS) entry which is preliminary data.</text>
</comment>
<dbReference type="EMBL" id="JASMQC010000043">
    <property type="protein sequence ID" value="KAK1929910.1"/>
    <property type="molecule type" value="Genomic_DNA"/>
</dbReference>
<organism evidence="3 4">
    <name type="scientific">Phytophthora citrophthora</name>
    <dbReference type="NCBI Taxonomy" id="4793"/>
    <lineage>
        <taxon>Eukaryota</taxon>
        <taxon>Sar</taxon>
        <taxon>Stramenopiles</taxon>
        <taxon>Oomycota</taxon>
        <taxon>Peronosporomycetes</taxon>
        <taxon>Peronosporales</taxon>
        <taxon>Peronosporaceae</taxon>
        <taxon>Phytophthora</taxon>
    </lineage>
</organism>
<evidence type="ECO:0000313" key="3">
    <source>
        <dbReference type="EMBL" id="KAK1929910.1"/>
    </source>
</evidence>
<evidence type="ECO:0000256" key="1">
    <source>
        <dbReference type="SAM" id="Coils"/>
    </source>
</evidence>
<feature type="region of interest" description="Disordered" evidence="2">
    <location>
        <begin position="399"/>
        <end position="435"/>
    </location>
</feature>
<proteinExistence type="predicted"/>
<feature type="compositionally biased region" description="Low complexity" evidence="2">
    <location>
        <begin position="406"/>
        <end position="417"/>
    </location>
</feature>
<feature type="coiled-coil region" evidence="1">
    <location>
        <begin position="1216"/>
        <end position="1286"/>
    </location>
</feature>
<keyword evidence="4" id="KW-1185">Reference proteome</keyword>
<reference evidence="3" key="1">
    <citation type="submission" date="2023-08" db="EMBL/GenBank/DDBJ databases">
        <title>Reference Genome Resource for the Citrus Pathogen Phytophthora citrophthora.</title>
        <authorList>
            <person name="Moller H."/>
            <person name="Coetzee B."/>
            <person name="Rose L.J."/>
            <person name="Van Niekerk J.M."/>
        </authorList>
    </citation>
    <scope>NUCLEOTIDE SEQUENCE</scope>
    <source>
        <strain evidence="3">STE-U-9442</strain>
    </source>
</reference>
<dbReference type="PANTHER" id="PTHR35796">
    <property type="entry name" value="HYPOTHETICAL CYTOSOLIC PROTEIN"/>
    <property type="match status" value="1"/>
</dbReference>
<keyword evidence="1" id="KW-0175">Coiled coil</keyword>
<feature type="compositionally biased region" description="Basic residues" evidence="2">
    <location>
        <begin position="1198"/>
        <end position="1207"/>
    </location>
</feature>
<protein>
    <submittedName>
        <fullName evidence="3">Uncharacterized protein</fullName>
    </submittedName>
</protein>
<dbReference type="PANTHER" id="PTHR35796:SF3">
    <property type="entry name" value="BHLH DOMAIN-CONTAINING PROTEIN"/>
    <property type="match status" value="1"/>
</dbReference>
<name>A0AAD9G149_9STRA</name>
<gene>
    <name evidence="3" type="ORF">P3T76_014585</name>
</gene>
<evidence type="ECO:0000313" key="4">
    <source>
        <dbReference type="Proteomes" id="UP001259832"/>
    </source>
</evidence>
<feature type="compositionally biased region" description="Basic and acidic residues" evidence="2">
    <location>
        <begin position="832"/>
        <end position="857"/>
    </location>
</feature>
<feature type="compositionally biased region" description="Basic and acidic residues" evidence="2">
    <location>
        <begin position="1188"/>
        <end position="1197"/>
    </location>
</feature>